<dbReference type="InterPro" id="IPR021729">
    <property type="entry name" value="DUF3298"/>
</dbReference>
<dbReference type="Pfam" id="PF11738">
    <property type="entry name" value="DUF3298"/>
    <property type="match status" value="1"/>
</dbReference>
<dbReference type="AlphaFoldDB" id="A0A1Y4LDC3"/>
<dbReference type="EMBL" id="NFKK01000004">
    <property type="protein sequence ID" value="OUP53509.1"/>
    <property type="molecule type" value="Genomic_DNA"/>
</dbReference>
<keyword evidence="1" id="KW-0812">Transmembrane</keyword>
<organism evidence="3 4">
    <name type="scientific">Butyricicoccus pullicaecorum</name>
    <dbReference type="NCBI Taxonomy" id="501571"/>
    <lineage>
        <taxon>Bacteria</taxon>
        <taxon>Bacillati</taxon>
        <taxon>Bacillota</taxon>
        <taxon>Clostridia</taxon>
        <taxon>Eubacteriales</taxon>
        <taxon>Butyricicoccaceae</taxon>
        <taxon>Butyricicoccus</taxon>
    </lineage>
</organism>
<accession>A0A1Y4LDC3</accession>
<dbReference type="Gene3D" id="3.90.640.20">
    <property type="entry name" value="Heat-shock cognate protein, ATPase"/>
    <property type="match status" value="1"/>
</dbReference>
<sequence length="284" mass="31555">MKNLEELRRLQEIHAPEQLKERTLAAIEQGKEVIDMKQLRRKTRRRIATAVTGVAACFIVAVNASPAFALGLADIPALGALARIVCVRSDIYETADSTVTVSVPEVQGEQTDRVNQLIDEQVKAYEAKAAADLAEYKAAFLATGGTEEEFAAKDIQVKVDYDVKYQSDAVVSFVLTGSQDWNASTVERHYYNLRLTDGSEITLKDLLGENWVEEANTQIKHQMDVHDGASEMKYFTAEEGGFQTVDENTKFYLNEQGQPVVVFEKFEVAPGAMGEPEFTLDLTH</sequence>
<feature type="transmembrane region" description="Helical" evidence="1">
    <location>
        <begin position="47"/>
        <end position="73"/>
    </location>
</feature>
<dbReference type="InterPro" id="IPR037126">
    <property type="entry name" value="PdaC/RsiV-like_sf"/>
</dbReference>
<evidence type="ECO:0000313" key="4">
    <source>
        <dbReference type="Proteomes" id="UP000195897"/>
    </source>
</evidence>
<dbReference type="Gene3D" id="3.30.565.40">
    <property type="entry name" value="Fervidobacterium nodosum Rt17-B1 like"/>
    <property type="match status" value="1"/>
</dbReference>
<dbReference type="RefSeq" id="WP_087371723.1">
    <property type="nucleotide sequence ID" value="NZ_NFKK01000004.1"/>
</dbReference>
<comment type="caution">
    <text evidence="3">The sequence shown here is derived from an EMBL/GenBank/DDBJ whole genome shotgun (WGS) entry which is preliminary data.</text>
</comment>
<evidence type="ECO:0000313" key="3">
    <source>
        <dbReference type="EMBL" id="OUP53509.1"/>
    </source>
</evidence>
<feature type="domain" description="DUF3298" evidence="2">
    <location>
        <begin position="210"/>
        <end position="280"/>
    </location>
</feature>
<gene>
    <name evidence="3" type="ORF">B5F17_05745</name>
</gene>
<reference evidence="4" key="1">
    <citation type="submission" date="2017-04" db="EMBL/GenBank/DDBJ databases">
        <title>Function of individual gut microbiota members based on whole genome sequencing of pure cultures obtained from chicken caecum.</title>
        <authorList>
            <person name="Medvecky M."/>
            <person name="Cejkova D."/>
            <person name="Polansky O."/>
            <person name="Karasova D."/>
            <person name="Kubasova T."/>
            <person name="Cizek A."/>
            <person name="Rychlik I."/>
        </authorList>
    </citation>
    <scope>NUCLEOTIDE SEQUENCE [LARGE SCALE GENOMIC DNA]</scope>
    <source>
        <strain evidence="4">An180</strain>
    </source>
</reference>
<name>A0A1Y4LDC3_9FIRM</name>
<protein>
    <recommendedName>
        <fullName evidence="2">DUF3298 domain-containing protein</fullName>
    </recommendedName>
</protein>
<keyword evidence="1" id="KW-0472">Membrane</keyword>
<keyword evidence="1" id="KW-1133">Transmembrane helix</keyword>
<evidence type="ECO:0000259" key="2">
    <source>
        <dbReference type="Pfam" id="PF11738"/>
    </source>
</evidence>
<dbReference type="Proteomes" id="UP000195897">
    <property type="component" value="Unassembled WGS sequence"/>
</dbReference>
<evidence type="ECO:0000256" key="1">
    <source>
        <dbReference type="SAM" id="Phobius"/>
    </source>
</evidence>
<proteinExistence type="predicted"/>